<sequence>MSDTAREGDAEGSGVSEGASGRTDAHESGAERTAASDESSTDAREPPRLDGWPLVGNTVEFVRDPFGFYDRLESRGDAVRYSVAGDEFCTFFDPDYVEQILVAENERFRKAQILRDSAAGFAEQGLLLTEGEVWRDQRVRIQPAFTPEKIRGYADAMVTYADRLCDNLADGEVVDVGDAMSELTLKILAKSLFDVDVAGRRAVVREATAALNDRGDASGASAFLPDWVPTPKNRRFERAMSDFESMVDDLIAERRTGDESEYDDLLSILLDAEGPDGTTMSEAEVRDQMVTFLFAGHETTSLALTYAWHLLGRNPDELERLRAELDAELGDRRATMADLPDLPYTDRVLKETLRLYPPAYVIFREPTEDVRVGPYHVREGTNLTLPVFEIHRDDRFYDDPDEFRPDRWRDDFESELPDYAYFPFGGGPRHCIGMRFATAELRLVLATMARELAFEPTYDGDPDLTMAATLRPENPLEMRVERR</sequence>
<dbReference type="EMBL" id="JBHSHT010000002">
    <property type="protein sequence ID" value="MFC4825326.1"/>
    <property type="molecule type" value="Genomic_DNA"/>
</dbReference>
<feature type="compositionally biased region" description="Low complexity" evidence="8">
    <location>
        <begin position="12"/>
        <end position="21"/>
    </location>
</feature>
<dbReference type="RefSeq" id="WP_254268986.1">
    <property type="nucleotide sequence ID" value="NZ_CP100400.1"/>
</dbReference>
<dbReference type="PRINTS" id="PR00385">
    <property type="entry name" value="P450"/>
</dbReference>
<dbReference type="GO" id="GO:0004497">
    <property type="term" value="F:monooxygenase activity"/>
    <property type="evidence" value="ECO:0007669"/>
    <property type="project" value="UniProtKB-KW"/>
</dbReference>
<evidence type="ECO:0000256" key="2">
    <source>
        <dbReference type="ARBA" id="ARBA00022617"/>
    </source>
</evidence>
<proteinExistence type="inferred from homology"/>
<comment type="similarity">
    <text evidence="1 7">Belongs to the cytochrome P450 family.</text>
</comment>
<dbReference type="InterPro" id="IPR001128">
    <property type="entry name" value="Cyt_P450"/>
</dbReference>
<evidence type="ECO:0000313" key="9">
    <source>
        <dbReference type="EMBL" id="MFC4825326.1"/>
    </source>
</evidence>
<dbReference type="Gene3D" id="1.10.630.10">
    <property type="entry name" value="Cytochrome P450"/>
    <property type="match status" value="1"/>
</dbReference>
<name>A0ABD5Q3R5_9EURY</name>
<dbReference type="PANTHER" id="PTHR24291">
    <property type="entry name" value="CYTOCHROME P450 FAMILY 4"/>
    <property type="match status" value="1"/>
</dbReference>
<keyword evidence="2 7" id="KW-0349">Heme</keyword>
<dbReference type="SUPFAM" id="SSF48264">
    <property type="entry name" value="Cytochrome P450"/>
    <property type="match status" value="1"/>
</dbReference>
<evidence type="ECO:0000256" key="5">
    <source>
        <dbReference type="ARBA" id="ARBA00023004"/>
    </source>
</evidence>
<dbReference type="Proteomes" id="UP001595945">
    <property type="component" value="Unassembled WGS sequence"/>
</dbReference>
<dbReference type="AlphaFoldDB" id="A0ABD5Q3R5"/>
<protein>
    <submittedName>
        <fullName evidence="9">Cytochrome P450</fullName>
    </submittedName>
</protein>
<dbReference type="GO" id="GO:0046872">
    <property type="term" value="F:metal ion binding"/>
    <property type="evidence" value="ECO:0007669"/>
    <property type="project" value="UniProtKB-KW"/>
</dbReference>
<keyword evidence="4 7" id="KW-0560">Oxidoreductase</keyword>
<accession>A0ABD5Q3R5</accession>
<organism evidence="9 10">
    <name type="scientific">Halorussus aquaticus</name>
    <dbReference type="NCBI Taxonomy" id="2953748"/>
    <lineage>
        <taxon>Archaea</taxon>
        <taxon>Methanobacteriati</taxon>
        <taxon>Methanobacteriota</taxon>
        <taxon>Stenosarchaea group</taxon>
        <taxon>Halobacteria</taxon>
        <taxon>Halobacteriales</taxon>
        <taxon>Haladaptataceae</taxon>
        <taxon>Halorussus</taxon>
    </lineage>
</organism>
<evidence type="ECO:0000256" key="1">
    <source>
        <dbReference type="ARBA" id="ARBA00010617"/>
    </source>
</evidence>
<dbReference type="InterPro" id="IPR036396">
    <property type="entry name" value="Cyt_P450_sf"/>
</dbReference>
<dbReference type="GeneID" id="73043962"/>
<keyword evidence="3 7" id="KW-0479">Metal-binding</keyword>
<evidence type="ECO:0000256" key="6">
    <source>
        <dbReference type="ARBA" id="ARBA00023033"/>
    </source>
</evidence>
<evidence type="ECO:0000256" key="7">
    <source>
        <dbReference type="RuleBase" id="RU000461"/>
    </source>
</evidence>
<dbReference type="InterPro" id="IPR050196">
    <property type="entry name" value="Cytochrome_P450_Monoox"/>
</dbReference>
<evidence type="ECO:0000256" key="4">
    <source>
        <dbReference type="ARBA" id="ARBA00023002"/>
    </source>
</evidence>
<evidence type="ECO:0000256" key="8">
    <source>
        <dbReference type="SAM" id="MobiDB-lite"/>
    </source>
</evidence>
<feature type="region of interest" description="Disordered" evidence="8">
    <location>
        <begin position="1"/>
        <end position="51"/>
    </location>
</feature>
<dbReference type="InterPro" id="IPR002403">
    <property type="entry name" value="Cyt_P450_E_grp-IV"/>
</dbReference>
<dbReference type="PROSITE" id="PS00086">
    <property type="entry name" value="CYTOCHROME_P450"/>
    <property type="match status" value="1"/>
</dbReference>
<comment type="caution">
    <text evidence="9">The sequence shown here is derived from an EMBL/GenBank/DDBJ whole genome shotgun (WGS) entry which is preliminary data.</text>
</comment>
<gene>
    <name evidence="9" type="ORF">ACFO9K_13765</name>
</gene>
<keyword evidence="10" id="KW-1185">Reference proteome</keyword>
<evidence type="ECO:0000313" key="10">
    <source>
        <dbReference type="Proteomes" id="UP001595945"/>
    </source>
</evidence>
<keyword evidence="6 7" id="KW-0503">Monooxygenase</keyword>
<dbReference type="PRINTS" id="PR00465">
    <property type="entry name" value="EP450IV"/>
</dbReference>
<dbReference type="PANTHER" id="PTHR24291:SF50">
    <property type="entry name" value="BIFUNCTIONAL ALBAFLAVENONE MONOOXYGENASE_TERPENE SYNTHASE"/>
    <property type="match status" value="1"/>
</dbReference>
<keyword evidence="5 7" id="KW-0408">Iron</keyword>
<evidence type="ECO:0000256" key="3">
    <source>
        <dbReference type="ARBA" id="ARBA00022723"/>
    </source>
</evidence>
<dbReference type="Pfam" id="PF00067">
    <property type="entry name" value="p450"/>
    <property type="match status" value="1"/>
</dbReference>
<reference evidence="9 10" key="1">
    <citation type="journal article" date="2019" name="Int. J. Syst. Evol. Microbiol.">
        <title>The Global Catalogue of Microorganisms (GCM) 10K type strain sequencing project: providing services to taxonomists for standard genome sequencing and annotation.</title>
        <authorList>
            <consortium name="The Broad Institute Genomics Platform"/>
            <consortium name="The Broad Institute Genome Sequencing Center for Infectious Disease"/>
            <person name="Wu L."/>
            <person name="Ma J."/>
        </authorList>
    </citation>
    <scope>NUCLEOTIDE SEQUENCE [LARGE SCALE GENOMIC DNA]</scope>
    <source>
        <strain evidence="9 10">XZYJ18</strain>
    </source>
</reference>
<dbReference type="InterPro" id="IPR017972">
    <property type="entry name" value="Cyt_P450_CS"/>
</dbReference>